<evidence type="ECO:0000313" key="3">
    <source>
        <dbReference type="EMBL" id="MCY1079273.1"/>
    </source>
</evidence>
<keyword evidence="4" id="KW-1185">Reference proteome</keyword>
<dbReference type="PROSITE" id="PS00086">
    <property type="entry name" value="CYTOCHROME_P450"/>
    <property type="match status" value="1"/>
</dbReference>
<reference evidence="3 4" key="1">
    <citation type="submission" date="2022-11" db="EMBL/GenBank/DDBJ databases">
        <title>Minimal conservation of predation-associated metabolite biosynthetic gene clusters underscores biosynthetic potential of Myxococcota including descriptions for ten novel species: Archangium lansinium sp. nov., Myxococcus landrumus sp. nov., Nannocystis bai.</title>
        <authorList>
            <person name="Ahearne A."/>
            <person name="Stevens C."/>
            <person name="Phillips K."/>
        </authorList>
    </citation>
    <scope>NUCLEOTIDE SEQUENCE [LARGE SCALE GENOMIC DNA]</scope>
    <source>
        <strain evidence="3 4">MIWBW</strain>
    </source>
</reference>
<dbReference type="RefSeq" id="WP_267538003.1">
    <property type="nucleotide sequence ID" value="NZ_JAPNKA010000001.1"/>
</dbReference>
<dbReference type="Pfam" id="PF00067">
    <property type="entry name" value="p450"/>
    <property type="match status" value="1"/>
</dbReference>
<dbReference type="PRINTS" id="PR00385">
    <property type="entry name" value="P450"/>
</dbReference>
<dbReference type="InterPro" id="IPR002397">
    <property type="entry name" value="Cyt_P450_B"/>
</dbReference>
<comment type="similarity">
    <text evidence="1 2">Belongs to the cytochrome P450 family.</text>
</comment>
<organism evidence="3 4">
    <name type="scientific">Archangium lansingense</name>
    <dbReference type="NCBI Taxonomy" id="2995310"/>
    <lineage>
        <taxon>Bacteria</taxon>
        <taxon>Pseudomonadati</taxon>
        <taxon>Myxococcota</taxon>
        <taxon>Myxococcia</taxon>
        <taxon>Myxococcales</taxon>
        <taxon>Cystobacterineae</taxon>
        <taxon>Archangiaceae</taxon>
        <taxon>Archangium</taxon>
    </lineage>
</organism>
<dbReference type="InterPro" id="IPR036396">
    <property type="entry name" value="Cyt_P450_sf"/>
</dbReference>
<dbReference type="EMBL" id="JAPNKA010000001">
    <property type="protein sequence ID" value="MCY1079273.1"/>
    <property type="molecule type" value="Genomic_DNA"/>
</dbReference>
<dbReference type="InterPro" id="IPR017972">
    <property type="entry name" value="Cyt_P450_CS"/>
</dbReference>
<sequence>MKPIDVMSPEFRADPAPFYARLRSEPIQQVEPGGLWAISRHEDVQFAFKNPKLFTSTFVQQASNPEWLEGVGNPLGYSLLGLDPPQHTQMRALVSHAFTHKTIARLETGIRRVAGELAENILRQKEVDFVQAFALPLPAFVIGELLGFAPELRPRLKQWSDDIVSIVSVVQEPPERIAYLRRTLSEFQDFLREVIADRRARPREDLMSDLVRAEVEGRSITESEVIAFGTALLVGGLETTIHLLSHTVRRMALAPEVLARVRAEPALLPALVEEVLRLDSPLQLTVRLTTQEVELGGVKLPAYAPVALMVGSANRDERVFERADELVLERRTQQHISFGYGVHFCLGAPLARMEARIGLEELFSRCQGFVLAPGELKWNYSIGLRGPVALPLRAIPA</sequence>
<dbReference type="Proteomes" id="UP001207654">
    <property type="component" value="Unassembled WGS sequence"/>
</dbReference>
<protein>
    <submittedName>
        <fullName evidence="3">Cytochrome P450</fullName>
    </submittedName>
</protein>
<dbReference type="InterPro" id="IPR001128">
    <property type="entry name" value="Cyt_P450"/>
</dbReference>
<keyword evidence="2" id="KW-0560">Oxidoreductase</keyword>
<keyword evidence="2" id="KW-0503">Monooxygenase</keyword>
<keyword evidence="2" id="KW-0408">Iron</keyword>
<evidence type="ECO:0000256" key="1">
    <source>
        <dbReference type="ARBA" id="ARBA00010617"/>
    </source>
</evidence>
<proteinExistence type="inferred from homology"/>
<keyword evidence="2" id="KW-0349">Heme</keyword>
<keyword evidence="2" id="KW-0479">Metal-binding</keyword>
<evidence type="ECO:0000313" key="4">
    <source>
        <dbReference type="Proteomes" id="UP001207654"/>
    </source>
</evidence>
<dbReference type="Gene3D" id="1.10.630.10">
    <property type="entry name" value="Cytochrome P450"/>
    <property type="match status" value="1"/>
</dbReference>
<name>A0ABT4AC71_9BACT</name>
<comment type="caution">
    <text evidence="3">The sequence shown here is derived from an EMBL/GenBank/DDBJ whole genome shotgun (WGS) entry which is preliminary data.</text>
</comment>
<dbReference type="SUPFAM" id="SSF48264">
    <property type="entry name" value="Cytochrome P450"/>
    <property type="match status" value="1"/>
</dbReference>
<evidence type="ECO:0000256" key="2">
    <source>
        <dbReference type="RuleBase" id="RU000461"/>
    </source>
</evidence>
<dbReference type="PRINTS" id="PR00359">
    <property type="entry name" value="BP450"/>
</dbReference>
<gene>
    <name evidence="3" type="ORF">OV287_32920</name>
</gene>
<dbReference type="PANTHER" id="PTHR46696:SF3">
    <property type="entry name" value="PULCHERRIMINIC ACID SYNTHASE"/>
    <property type="match status" value="1"/>
</dbReference>
<dbReference type="PANTHER" id="PTHR46696">
    <property type="entry name" value="P450, PUTATIVE (EUROFUNG)-RELATED"/>
    <property type="match status" value="1"/>
</dbReference>
<accession>A0ABT4AC71</accession>